<organism evidence="1 2">
    <name type="scientific">Thomasclavelia spiroformis DSM 1552</name>
    <dbReference type="NCBI Taxonomy" id="428126"/>
    <lineage>
        <taxon>Bacteria</taxon>
        <taxon>Bacillati</taxon>
        <taxon>Bacillota</taxon>
        <taxon>Erysipelotrichia</taxon>
        <taxon>Erysipelotrichales</taxon>
        <taxon>Coprobacillaceae</taxon>
        <taxon>Thomasclavelia</taxon>
    </lineage>
</organism>
<dbReference type="RefSeq" id="WP_004610429.1">
    <property type="nucleotide sequence ID" value="NZ_CP102275.1"/>
</dbReference>
<accession>B1C3Y4</accession>
<keyword evidence="2" id="KW-1185">Reference proteome</keyword>
<gene>
    <name evidence="1" type="ORF">CLOSPI_01952</name>
</gene>
<dbReference type="HOGENOM" id="CLU_3042146_0_0_9"/>
<sequence>MCIELLNYQEQHGKDFSNFFNLKEIDNDAQTLLDKFLNNPEYGLFKKNERTPII</sequence>
<protein>
    <submittedName>
        <fullName evidence="1">Uncharacterized protein</fullName>
    </submittedName>
</protein>
<comment type="caution">
    <text evidence="1">The sequence shown here is derived from an EMBL/GenBank/DDBJ whole genome shotgun (WGS) entry which is preliminary data.</text>
</comment>
<dbReference type="GeneID" id="94017040"/>
<dbReference type="EMBL" id="ABIK02000014">
    <property type="protein sequence ID" value="EDS74368.1"/>
    <property type="molecule type" value="Genomic_DNA"/>
</dbReference>
<name>B1C3Y4_9FIRM</name>
<dbReference type="AlphaFoldDB" id="B1C3Y4"/>
<reference evidence="1" key="1">
    <citation type="submission" date="2008-02" db="EMBL/GenBank/DDBJ databases">
        <authorList>
            <person name="Fulton L."/>
            <person name="Clifton S."/>
            <person name="Fulton B."/>
            <person name="Xu J."/>
            <person name="Minx P."/>
            <person name="Pepin K.H."/>
            <person name="Johnson M."/>
            <person name="Thiruvilangam P."/>
            <person name="Bhonagiri V."/>
            <person name="Nash W.E."/>
            <person name="Mardis E.R."/>
            <person name="Wilson R.K."/>
        </authorList>
    </citation>
    <scope>NUCLEOTIDE SEQUENCE [LARGE SCALE GENOMIC DNA]</scope>
    <source>
        <strain evidence="1">DSM 1552</strain>
    </source>
</reference>
<evidence type="ECO:0000313" key="2">
    <source>
        <dbReference type="Proteomes" id="UP000004910"/>
    </source>
</evidence>
<dbReference type="STRING" id="428126.CLOSPI_01952"/>
<proteinExistence type="predicted"/>
<reference evidence="1" key="2">
    <citation type="submission" date="2014-06" db="EMBL/GenBank/DDBJ databases">
        <title>Draft genome sequence of Clostridium spiroforme (DSM 1552).</title>
        <authorList>
            <person name="Sudarsanam P."/>
            <person name="Ley R."/>
            <person name="Guruge J."/>
            <person name="Turnbaugh P.J."/>
            <person name="Mahowald M."/>
            <person name="Liep D."/>
            <person name="Gordon J."/>
        </authorList>
    </citation>
    <scope>NUCLEOTIDE SEQUENCE</scope>
    <source>
        <strain evidence="1">DSM 1552</strain>
    </source>
</reference>
<evidence type="ECO:0000313" key="1">
    <source>
        <dbReference type="EMBL" id="EDS74368.1"/>
    </source>
</evidence>
<dbReference type="Proteomes" id="UP000004910">
    <property type="component" value="Unassembled WGS sequence"/>
</dbReference>